<dbReference type="AlphaFoldDB" id="A0A438MUG5"/>
<feature type="compositionally biased region" description="Polar residues" evidence="1">
    <location>
        <begin position="211"/>
        <end position="223"/>
    </location>
</feature>
<dbReference type="OrthoDB" id="5360255at2759"/>
<accession>A0A438MUG5</accession>
<feature type="region of interest" description="Disordered" evidence="1">
    <location>
        <begin position="197"/>
        <end position="235"/>
    </location>
</feature>
<feature type="region of interest" description="Disordered" evidence="1">
    <location>
        <begin position="157"/>
        <end position="177"/>
    </location>
</feature>
<name>A0A438MUG5_EXOME</name>
<dbReference type="Pfam" id="PF03525">
    <property type="entry name" value="Meiotic_rec114"/>
    <property type="match status" value="1"/>
</dbReference>
<protein>
    <submittedName>
        <fullName evidence="2">Uncharacterized protein</fullName>
    </submittedName>
</protein>
<dbReference type="Proteomes" id="UP000288859">
    <property type="component" value="Unassembled WGS sequence"/>
</dbReference>
<dbReference type="EMBL" id="NAJM01000049">
    <property type="protein sequence ID" value="RVX67349.1"/>
    <property type="molecule type" value="Genomic_DNA"/>
</dbReference>
<proteinExistence type="predicted"/>
<evidence type="ECO:0000313" key="2">
    <source>
        <dbReference type="EMBL" id="RVX67349.1"/>
    </source>
</evidence>
<dbReference type="GO" id="GO:0007131">
    <property type="term" value="P:reciprocal meiotic recombination"/>
    <property type="evidence" value="ECO:0007669"/>
    <property type="project" value="InterPro"/>
</dbReference>
<organism evidence="2 3">
    <name type="scientific">Exophiala mesophila</name>
    <name type="common">Black yeast-like fungus</name>
    <dbReference type="NCBI Taxonomy" id="212818"/>
    <lineage>
        <taxon>Eukaryota</taxon>
        <taxon>Fungi</taxon>
        <taxon>Dikarya</taxon>
        <taxon>Ascomycota</taxon>
        <taxon>Pezizomycotina</taxon>
        <taxon>Eurotiomycetes</taxon>
        <taxon>Chaetothyriomycetidae</taxon>
        <taxon>Chaetothyriales</taxon>
        <taxon>Herpotrichiellaceae</taxon>
        <taxon>Exophiala</taxon>
    </lineage>
</organism>
<feature type="compositionally biased region" description="Basic and acidic residues" evidence="1">
    <location>
        <begin position="418"/>
        <end position="431"/>
    </location>
</feature>
<sequence>MSQNTVSFPDAPVCLPLLKFSYATVSNESVMPIPWIHLSSKTGLFAIFESTESTLDDGQIRVRKKFKVTNDPEIMEELDLDVLSIEAHRSMNTPPKSLVEAQLPNVTIIVQPPNIAIKYPLTNGQIHRFQVRFSSKENYYEAMKNLARANVPTVEAGAFPTSKPPPPAPQSIPNLLPSDSVSNIGLPYSVASRSRAEIHHEVSAHNPRPSIVSSTVLPASPHQQQPPNPGVSPLKTFPVHKLQITNAKDPSSHAYTSALGSNARTTLVADAVDETSDGREKLSQVNLPAEPLEAEEFGLSLPPKRELPFSKPKSKAGQIGQSNDADNPPVSQTSVENGLSEDRLPPSHAQKSNKRPAIRNSTAKQPPAKRSRATGRGKANTKDPAEIVVPSVEELLAQPNKVVTRRVTRSASIIARDAIGKDNPKRQERPPPKVQSFYKKVHITRMVEQSATKHVITGQA</sequence>
<evidence type="ECO:0000313" key="3">
    <source>
        <dbReference type="Proteomes" id="UP000288859"/>
    </source>
</evidence>
<reference evidence="2 3" key="1">
    <citation type="submission" date="2017-03" db="EMBL/GenBank/DDBJ databases">
        <title>Genomes of endolithic fungi from Antarctica.</title>
        <authorList>
            <person name="Coleine C."/>
            <person name="Masonjones S."/>
            <person name="Stajich J.E."/>
        </authorList>
    </citation>
    <scope>NUCLEOTIDE SEQUENCE [LARGE SCALE GENOMIC DNA]</scope>
    <source>
        <strain evidence="2 3">CCFEE 6314</strain>
    </source>
</reference>
<dbReference type="InterPro" id="IPR004354">
    <property type="entry name" value="Meiotic_Rec114"/>
</dbReference>
<feature type="compositionally biased region" description="Polar residues" evidence="1">
    <location>
        <begin position="319"/>
        <end position="337"/>
    </location>
</feature>
<gene>
    <name evidence="2" type="ORF">B0A52_09130</name>
</gene>
<feature type="region of interest" description="Disordered" evidence="1">
    <location>
        <begin position="274"/>
        <end position="385"/>
    </location>
</feature>
<feature type="region of interest" description="Disordered" evidence="1">
    <location>
        <begin position="416"/>
        <end position="436"/>
    </location>
</feature>
<dbReference type="VEuPathDB" id="FungiDB:PV10_04405"/>
<comment type="caution">
    <text evidence="2">The sequence shown here is derived from an EMBL/GenBank/DDBJ whole genome shotgun (WGS) entry which is preliminary data.</text>
</comment>
<evidence type="ECO:0000256" key="1">
    <source>
        <dbReference type="SAM" id="MobiDB-lite"/>
    </source>
</evidence>